<name>A0A1X7IGR5_9BACT</name>
<gene>
    <name evidence="2" type="ORF">SAMN06275492_10216</name>
</gene>
<dbReference type="OrthoDB" id="1093370at2"/>
<feature type="domain" description="Endonuclease GajA/Old nuclease/RecF-like AAA" evidence="1">
    <location>
        <begin position="265"/>
        <end position="363"/>
    </location>
</feature>
<dbReference type="STRING" id="561720.SAMN06275492_10216"/>
<proteinExistence type="predicted"/>
<dbReference type="InterPro" id="IPR041685">
    <property type="entry name" value="AAA_GajA/Old/RecF-like"/>
</dbReference>
<dbReference type="PANTHER" id="PTHR43581:SF4">
    <property type="entry name" value="ATP_GTP PHOSPHATASE"/>
    <property type="match status" value="1"/>
</dbReference>
<organism evidence="2 3">
    <name type="scientific">Dethiosulfovibrio salsuginis</name>
    <dbReference type="NCBI Taxonomy" id="561720"/>
    <lineage>
        <taxon>Bacteria</taxon>
        <taxon>Thermotogati</taxon>
        <taxon>Synergistota</taxon>
        <taxon>Synergistia</taxon>
        <taxon>Synergistales</taxon>
        <taxon>Dethiosulfovibrionaceae</taxon>
        <taxon>Dethiosulfovibrio</taxon>
    </lineage>
</organism>
<protein>
    <submittedName>
        <fullName evidence="2">AAA ATPase domain-containing protein</fullName>
    </submittedName>
</protein>
<dbReference type="EMBL" id="FXBB01000002">
    <property type="protein sequence ID" value="SMG13587.1"/>
    <property type="molecule type" value="Genomic_DNA"/>
</dbReference>
<dbReference type="Gene3D" id="3.40.50.300">
    <property type="entry name" value="P-loop containing nucleotide triphosphate hydrolases"/>
    <property type="match status" value="1"/>
</dbReference>
<evidence type="ECO:0000259" key="1">
    <source>
        <dbReference type="Pfam" id="PF13175"/>
    </source>
</evidence>
<keyword evidence="3" id="KW-1185">Reference proteome</keyword>
<dbReference type="SUPFAM" id="SSF52540">
    <property type="entry name" value="P-loop containing nucleoside triphosphate hydrolases"/>
    <property type="match status" value="1"/>
</dbReference>
<reference evidence="3" key="1">
    <citation type="submission" date="2017-04" db="EMBL/GenBank/DDBJ databases">
        <authorList>
            <person name="Varghese N."/>
            <person name="Submissions S."/>
        </authorList>
    </citation>
    <scope>NUCLEOTIDE SEQUENCE [LARGE SCALE GENOMIC DNA]</scope>
    <source>
        <strain evidence="3">USBA 82</strain>
    </source>
</reference>
<dbReference type="AlphaFoldDB" id="A0A1X7IGR5"/>
<dbReference type="InterPro" id="IPR027417">
    <property type="entry name" value="P-loop_NTPase"/>
</dbReference>
<dbReference type="RefSeq" id="WP_085543643.1">
    <property type="nucleotide sequence ID" value="NZ_FXBB01000002.1"/>
</dbReference>
<evidence type="ECO:0000313" key="2">
    <source>
        <dbReference type="EMBL" id="SMG13587.1"/>
    </source>
</evidence>
<dbReference type="Pfam" id="PF13175">
    <property type="entry name" value="AAA_15"/>
    <property type="match status" value="1"/>
</dbReference>
<dbReference type="InterPro" id="IPR051396">
    <property type="entry name" value="Bact_Antivir_Def_Nuclease"/>
</dbReference>
<sequence>MNQRWTISFKGLGLIEEGSVRIAPLMLFTGDNNSGKSYVMVLLWGIIALGRTLFPDKIPQSRSYQSCQRWLSEKISFMEENNIEGIKIEPQDMDLFVEWFSENLNNKRNYLSSQLFGEDRVKIKELSVGDYSRESSLELRIEKNGQHNNRYSSGKNHVRFPMWEETPGPLEIYRMIQYLAWKIVIGDLGAPLYPPQNMLAIPAGEILYLPAARTGFTLMRKMLASAAFGSGGENMNLLLPARRFMQRFLNISFELKKNDYSSFADILESEVLLGHIGENNAPLPDYSYYPAGKDGDSIPLWLTSSLVTEISPLLLFLRSGDRFNSLIIEEPEAHLHLEMQKALARLLVRLVNKGLPIWFTTHGDTFFQQMSNLVKASSVDGETLKEISLDRDETIEPKDVSAFYFKRQVDQRGKTTTNIDRLTVDEGGIAGPAFTDSILSLAEETFFLKKAIEKRETDDED</sequence>
<accession>A0A1X7IGR5</accession>
<evidence type="ECO:0000313" key="3">
    <source>
        <dbReference type="Proteomes" id="UP000193355"/>
    </source>
</evidence>
<dbReference type="Proteomes" id="UP000193355">
    <property type="component" value="Unassembled WGS sequence"/>
</dbReference>
<dbReference type="PANTHER" id="PTHR43581">
    <property type="entry name" value="ATP/GTP PHOSPHATASE"/>
    <property type="match status" value="1"/>
</dbReference>